<name>T1C9U1_9ZZZZ</name>
<proteinExistence type="predicted"/>
<feature type="non-terminal residue" evidence="1">
    <location>
        <position position="1"/>
    </location>
</feature>
<comment type="caution">
    <text evidence="1">The sequence shown here is derived from an EMBL/GenBank/DDBJ whole genome shotgun (WGS) entry which is preliminary data.</text>
</comment>
<feature type="non-terminal residue" evidence="1">
    <location>
        <position position="172"/>
    </location>
</feature>
<gene>
    <name evidence="1" type="ORF">B1B_00433</name>
</gene>
<reference evidence="1" key="1">
    <citation type="submission" date="2013-08" db="EMBL/GenBank/DDBJ databases">
        <authorList>
            <person name="Mendez C."/>
            <person name="Richter M."/>
            <person name="Ferrer M."/>
            <person name="Sanchez J."/>
        </authorList>
    </citation>
    <scope>NUCLEOTIDE SEQUENCE</scope>
</reference>
<dbReference type="EMBL" id="AUZY01000329">
    <property type="protein sequence ID" value="EQD78987.1"/>
    <property type="molecule type" value="Genomic_DNA"/>
</dbReference>
<reference evidence="1" key="2">
    <citation type="journal article" date="2014" name="ISME J.">
        <title>Microbial stratification in low pH oxic and suboxic macroscopic growths along an acid mine drainage.</title>
        <authorList>
            <person name="Mendez-Garcia C."/>
            <person name="Mesa V."/>
            <person name="Sprenger R.R."/>
            <person name="Richter M."/>
            <person name="Diez M.S."/>
            <person name="Solano J."/>
            <person name="Bargiela R."/>
            <person name="Golyshina O.V."/>
            <person name="Manteca A."/>
            <person name="Ramos J.L."/>
            <person name="Gallego J.R."/>
            <person name="Llorente I."/>
            <person name="Martins Dos Santos V.A."/>
            <person name="Jensen O.N."/>
            <person name="Pelaez A.I."/>
            <person name="Sanchez J."/>
            <person name="Ferrer M."/>
        </authorList>
    </citation>
    <scope>NUCLEOTIDE SEQUENCE</scope>
</reference>
<keyword evidence="1" id="KW-0808">Transferase</keyword>
<accession>T1C9U1</accession>
<evidence type="ECO:0000313" key="1">
    <source>
        <dbReference type="EMBL" id="EQD78987.1"/>
    </source>
</evidence>
<dbReference type="GO" id="GO:0016740">
    <property type="term" value="F:transferase activity"/>
    <property type="evidence" value="ECO:0007669"/>
    <property type="project" value="UniProtKB-KW"/>
</dbReference>
<dbReference type="AlphaFoldDB" id="T1C9U1"/>
<organism evidence="1">
    <name type="scientific">mine drainage metagenome</name>
    <dbReference type="NCBI Taxonomy" id="410659"/>
    <lineage>
        <taxon>unclassified sequences</taxon>
        <taxon>metagenomes</taxon>
        <taxon>ecological metagenomes</taxon>
    </lineage>
</organism>
<protein>
    <submittedName>
        <fullName evidence="1">Glycosyl transferase family protein</fullName>
    </submittedName>
</protein>
<sequence length="172" mass="20037">EGEFEERTQWALKLDEELRGAGKRIVELQNELEERNAWARGLEGEIIQARSEERRVKSKLADLRRSRSWRITRPLRFCSRIVRGDWEGAADGLLRYLRNYSFRFPSRQSPKTPDARRSDHLTEAAIDPARVEQSELKPIHRKLKFPVEHAPLVSIIIPTYGHFDFTLACLSA</sequence>